<dbReference type="GO" id="GO:0005789">
    <property type="term" value="C:endoplasmic reticulum membrane"/>
    <property type="evidence" value="ECO:0007669"/>
    <property type="project" value="UniProtKB-SubCell"/>
</dbReference>
<dbReference type="PANTHER" id="PTHR14467">
    <property type="entry name" value="ARV1"/>
    <property type="match status" value="1"/>
</dbReference>
<evidence type="ECO:0000256" key="4">
    <source>
        <dbReference type="ARBA" id="ARBA00022692"/>
    </source>
</evidence>
<keyword evidence="8 10" id="KW-0443">Lipid metabolism</keyword>
<dbReference type="InterPro" id="IPR007290">
    <property type="entry name" value="Arv1"/>
</dbReference>
<accession>A0A2T7NX69</accession>
<keyword evidence="5 10" id="KW-0256">Endoplasmic reticulum</keyword>
<comment type="function">
    <text evidence="10">Mediator of sterol homeostasis involved in sterol uptake, trafficking and distribution into membranes.</text>
</comment>
<feature type="transmembrane region" description="Helical" evidence="10">
    <location>
        <begin position="122"/>
        <end position="147"/>
    </location>
</feature>
<keyword evidence="3 10" id="KW-0813">Transport</keyword>
<name>A0A2T7NX69_POMCA</name>
<dbReference type="GO" id="GO:0006665">
    <property type="term" value="P:sphingolipid metabolic process"/>
    <property type="evidence" value="ECO:0007669"/>
    <property type="project" value="TreeGrafter"/>
</dbReference>
<keyword evidence="4 10" id="KW-0812">Transmembrane</keyword>
<dbReference type="GO" id="GO:0016125">
    <property type="term" value="P:sterol metabolic process"/>
    <property type="evidence" value="ECO:0007669"/>
    <property type="project" value="UniProtKB-UniRule"/>
</dbReference>
<sequence length="234" mass="26889">MMARKQAMNVCHCGQPVKELYRDFKKGIIKIAHCSYCKQVADKYIEYDEVIIFLDILLLQQTAYRHVLVNSKIKGYWRFLLVLWLCDALTKLVQRKADVSSPGLQPDHVFYYALELAFYKDYLLSAAESFIFVVITLALLAARYWMVFGNIKTFKPKDVIQAVIVSSMGRLLVIPALIWGQTYSTIGVILTRLFVFFSNVQALHVICKDIGVQETVLTVAFSYLGQYLFLRICT</sequence>
<evidence type="ECO:0000313" key="11">
    <source>
        <dbReference type="EMBL" id="PVD25752.1"/>
    </source>
</evidence>
<keyword evidence="12" id="KW-1185">Reference proteome</keyword>
<dbReference type="OMA" id="MLDMNVK"/>
<evidence type="ECO:0000256" key="6">
    <source>
        <dbReference type="ARBA" id="ARBA00022989"/>
    </source>
</evidence>
<feature type="transmembrane region" description="Helical" evidence="10">
    <location>
        <begin position="159"/>
        <end position="180"/>
    </location>
</feature>
<protein>
    <recommendedName>
        <fullName evidence="10">Protein ARV</fullName>
    </recommendedName>
</protein>
<organism evidence="11 12">
    <name type="scientific">Pomacea canaliculata</name>
    <name type="common">Golden apple snail</name>
    <dbReference type="NCBI Taxonomy" id="400727"/>
    <lineage>
        <taxon>Eukaryota</taxon>
        <taxon>Metazoa</taxon>
        <taxon>Spiralia</taxon>
        <taxon>Lophotrochozoa</taxon>
        <taxon>Mollusca</taxon>
        <taxon>Gastropoda</taxon>
        <taxon>Caenogastropoda</taxon>
        <taxon>Architaenioglossa</taxon>
        <taxon>Ampullarioidea</taxon>
        <taxon>Ampullariidae</taxon>
        <taxon>Pomacea</taxon>
    </lineage>
</organism>
<dbReference type="Proteomes" id="UP000245119">
    <property type="component" value="Linkage Group LG8"/>
</dbReference>
<comment type="subcellular location">
    <subcellularLocation>
        <location evidence="1 10">Endoplasmic reticulum membrane</location>
        <topology evidence="1 10">Multi-pass membrane protein</topology>
    </subcellularLocation>
</comment>
<dbReference type="OrthoDB" id="2192830at2759"/>
<keyword evidence="6 10" id="KW-1133">Transmembrane helix</keyword>
<evidence type="ECO:0000256" key="7">
    <source>
        <dbReference type="ARBA" id="ARBA00023055"/>
    </source>
</evidence>
<comment type="similarity">
    <text evidence="2 10">Belongs to the ARV1 family.</text>
</comment>
<dbReference type="GO" id="GO:0032366">
    <property type="term" value="P:intracellular sterol transport"/>
    <property type="evidence" value="ECO:0007669"/>
    <property type="project" value="UniProtKB-UniRule"/>
</dbReference>
<evidence type="ECO:0000256" key="2">
    <source>
        <dbReference type="ARBA" id="ARBA00009187"/>
    </source>
</evidence>
<evidence type="ECO:0000256" key="9">
    <source>
        <dbReference type="ARBA" id="ARBA00023136"/>
    </source>
</evidence>
<proteinExistence type="inferred from homology"/>
<comment type="caution">
    <text evidence="11">The sequence shown here is derived from an EMBL/GenBank/DDBJ whole genome shotgun (WGS) entry which is preliminary data.</text>
</comment>
<dbReference type="PANTHER" id="PTHR14467:SF0">
    <property type="entry name" value="PROTEIN ARV1"/>
    <property type="match status" value="1"/>
</dbReference>
<keyword evidence="7 10" id="KW-0445">Lipid transport</keyword>
<reference evidence="11 12" key="1">
    <citation type="submission" date="2018-04" db="EMBL/GenBank/DDBJ databases">
        <title>The genome of golden apple snail Pomacea canaliculata provides insight into stress tolerance and invasive adaptation.</title>
        <authorList>
            <person name="Liu C."/>
            <person name="Liu B."/>
            <person name="Ren Y."/>
            <person name="Zhang Y."/>
            <person name="Wang H."/>
            <person name="Li S."/>
            <person name="Jiang F."/>
            <person name="Yin L."/>
            <person name="Zhang G."/>
            <person name="Qian W."/>
            <person name="Fan W."/>
        </authorList>
    </citation>
    <scope>NUCLEOTIDE SEQUENCE [LARGE SCALE GENOMIC DNA]</scope>
    <source>
        <strain evidence="11">SZHN2017</strain>
        <tissue evidence="11">Muscle</tissue>
    </source>
</reference>
<dbReference type="GO" id="GO:0032541">
    <property type="term" value="C:cortical endoplasmic reticulum"/>
    <property type="evidence" value="ECO:0007669"/>
    <property type="project" value="TreeGrafter"/>
</dbReference>
<dbReference type="GO" id="GO:0005794">
    <property type="term" value="C:Golgi apparatus"/>
    <property type="evidence" value="ECO:0007669"/>
    <property type="project" value="TreeGrafter"/>
</dbReference>
<keyword evidence="9 10" id="KW-0472">Membrane</keyword>
<evidence type="ECO:0000256" key="10">
    <source>
        <dbReference type="RuleBase" id="RU368065"/>
    </source>
</evidence>
<dbReference type="EMBL" id="PZQS01000008">
    <property type="protein sequence ID" value="PVD25752.1"/>
    <property type="molecule type" value="Genomic_DNA"/>
</dbReference>
<dbReference type="GO" id="GO:0097036">
    <property type="term" value="P:regulation of plasma membrane sterol distribution"/>
    <property type="evidence" value="ECO:0007669"/>
    <property type="project" value="UniProtKB-UniRule"/>
</dbReference>
<evidence type="ECO:0000256" key="5">
    <source>
        <dbReference type="ARBA" id="ARBA00022824"/>
    </source>
</evidence>
<evidence type="ECO:0000256" key="3">
    <source>
        <dbReference type="ARBA" id="ARBA00022448"/>
    </source>
</evidence>
<evidence type="ECO:0000313" key="12">
    <source>
        <dbReference type="Proteomes" id="UP000245119"/>
    </source>
</evidence>
<dbReference type="STRING" id="400727.A0A2T7NX69"/>
<dbReference type="AlphaFoldDB" id="A0A2T7NX69"/>
<gene>
    <name evidence="11" type="ORF">C0Q70_13412</name>
</gene>
<dbReference type="Pfam" id="PF04161">
    <property type="entry name" value="Arv1"/>
    <property type="match status" value="1"/>
</dbReference>
<feature type="transmembrane region" description="Helical" evidence="10">
    <location>
        <begin position="186"/>
        <end position="207"/>
    </location>
</feature>
<evidence type="ECO:0000256" key="1">
    <source>
        <dbReference type="ARBA" id="ARBA00004477"/>
    </source>
</evidence>
<evidence type="ECO:0000256" key="8">
    <source>
        <dbReference type="ARBA" id="ARBA00023098"/>
    </source>
</evidence>